<evidence type="ECO:0000313" key="3">
    <source>
        <dbReference type="EMBL" id="EER05770.1"/>
    </source>
</evidence>
<dbReference type="GeneID" id="9042972"/>
<keyword evidence="2" id="KW-0812">Transmembrane</keyword>
<feature type="transmembrane region" description="Helical" evidence="2">
    <location>
        <begin position="242"/>
        <end position="264"/>
    </location>
</feature>
<keyword evidence="2" id="KW-1133">Transmembrane helix</keyword>
<evidence type="ECO:0000256" key="2">
    <source>
        <dbReference type="SAM" id="Phobius"/>
    </source>
</evidence>
<dbReference type="RefSeq" id="XP_002773954.1">
    <property type="nucleotide sequence ID" value="XM_002773908.1"/>
</dbReference>
<keyword evidence="2" id="KW-0472">Membrane</keyword>
<feature type="transmembrane region" description="Helical" evidence="2">
    <location>
        <begin position="301"/>
        <end position="321"/>
    </location>
</feature>
<gene>
    <name evidence="3" type="ORF">Pmar_PMAR011817</name>
</gene>
<evidence type="ECO:0008006" key="5">
    <source>
        <dbReference type="Google" id="ProtNLM"/>
    </source>
</evidence>
<keyword evidence="4" id="KW-1185">Reference proteome</keyword>
<feature type="transmembrane region" description="Helical" evidence="2">
    <location>
        <begin position="270"/>
        <end position="289"/>
    </location>
</feature>
<name>C5LCT7_PERM5</name>
<feature type="compositionally biased region" description="Basic and acidic residues" evidence="1">
    <location>
        <begin position="656"/>
        <end position="670"/>
    </location>
</feature>
<evidence type="ECO:0000313" key="4">
    <source>
        <dbReference type="Proteomes" id="UP000007800"/>
    </source>
</evidence>
<dbReference type="AlphaFoldDB" id="C5LCT7"/>
<proteinExistence type="predicted"/>
<reference evidence="3 4" key="1">
    <citation type="submission" date="2008-07" db="EMBL/GenBank/DDBJ databases">
        <authorList>
            <person name="El-Sayed N."/>
            <person name="Caler E."/>
            <person name="Inman J."/>
            <person name="Amedeo P."/>
            <person name="Hass B."/>
            <person name="Wortman J."/>
        </authorList>
    </citation>
    <scope>NUCLEOTIDE SEQUENCE [LARGE SCALE GENOMIC DNA]</scope>
    <source>
        <strain evidence="4">ATCC 50983 / TXsc</strain>
    </source>
</reference>
<accession>C5LCT7</accession>
<sequence>MGGLEVGSILEGVKGIFEYNRQNFMFNRKINQKRVYHTQKARFDQVRLYREDIRDLFDLTISKMDNYLIVNTLMLAFTGGFFYEGRVPQGTPGWLVWLYILSLGTAVLFLMLSIIFAIHASITAQTFAVRLLTQWLRLPVPGRENINATTGIGAVEYERGGVAEMLRIPIVGRVPGIKEVGREVRRQGGGKLEDALKEQEIDMSNAYVRDELVGDYNLFLEHFYLFYQLQQHWQGFDAYTRVCMVIGTNQLLHAITYMGLAYFMVNSHLWGVWSFVLILDAFSMVHIHMNIYTNTWEWCGMMFLCSLPTVMAAIGATVQIFDNSTHVAEWLFVFICLLMFFWIGFLGVMGLETDGGVPTRYTAVTSIDILGLDEKVQEGEEEMHKQDKEETPVAKAVPAAPVIRQAHTFRKTKEELKKSGIDTSHYSTAKSASEHARDAVDACERLEKVCRNTEESLQKLLVEWEMSTKCSFTAAQEKRLKQLRTAFNADRKELARLIGERKKLVNGASDEVRPPKSRYDDAEGDESPGHWVRLEFTDDETNKKKPYFLNVHTSEISYTVPKDLSPDQIKAEDGPDAVAVVLQGFEEQVKSLQTFLWDAKSSVEEAAGDKNESEMSKKLLYEKSREEGLVVDDDAAAEKVRGDKISRMRSGTPSEWMKDAERQKQEEAKKVAKSLQSPEFIDGEEKEVPGSNRGEAPETYKASLKTQTLPWHSFNQACIAVCFCWLFGLAYGIAVLTGYRWGWPDSNPFGNGEFTRRLSAAFFPTTESDSSSSLLPPFYRPTGVSNVPDLGLVFTSNEGGIFSPELGGNVPCEIPFGERAVDVAVSPSNTTFAVLSDGALRRCQGAAEMSVRMNTGSAVAKAEFLADDEAVVVTREHPQWIQVVKYDGASLVVEKVLRAPGEVVGLARKSSSVDKLYVLWQQTSTEEHPDYAAGRIDLHTGTLEARASVHGDFDASVEWVGISEASNGQIAVVGISLKDQSPVVAPLRKLRPVVSNIGRGRDAETM</sequence>
<feature type="compositionally biased region" description="Basic and acidic residues" evidence="1">
    <location>
        <begin position="510"/>
        <end position="521"/>
    </location>
</feature>
<feature type="transmembrane region" description="Helical" evidence="2">
    <location>
        <begin position="327"/>
        <end position="351"/>
    </location>
</feature>
<feature type="region of interest" description="Disordered" evidence="1">
    <location>
        <begin position="647"/>
        <end position="674"/>
    </location>
</feature>
<dbReference type="OMA" id="HMNIYTN"/>
<feature type="transmembrane region" description="Helical" evidence="2">
    <location>
        <begin position="66"/>
        <end position="83"/>
    </location>
</feature>
<evidence type="ECO:0000256" key="1">
    <source>
        <dbReference type="SAM" id="MobiDB-lite"/>
    </source>
</evidence>
<dbReference type="InParanoid" id="C5LCT7"/>
<organism evidence="4">
    <name type="scientific">Perkinsus marinus (strain ATCC 50983 / TXsc)</name>
    <dbReference type="NCBI Taxonomy" id="423536"/>
    <lineage>
        <taxon>Eukaryota</taxon>
        <taxon>Sar</taxon>
        <taxon>Alveolata</taxon>
        <taxon>Perkinsozoa</taxon>
        <taxon>Perkinsea</taxon>
        <taxon>Perkinsida</taxon>
        <taxon>Perkinsidae</taxon>
        <taxon>Perkinsus</taxon>
    </lineage>
</organism>
<dbReference type="OrthoDB" id="418276at2759"/>
<dbReference type="SUPFAM" id="SSF82171">
    <property type="entry name" value="DPP6 N-terminal domain-like"/>
    <property type="match status" value="1"/>
</dbReference>
<feature type="region of interest" description="Disordered" evidence="1">
    <location>
        <begin position="506"/>
        <end position="526"/>
    </location>
</feature>
<feature type="transmembrane region" description="Helical" evidence="2">
    <location>
        <begin position="95"/>
        <end position="118"/>
    </location>
</feature>
<dbReference type="Proteomes" id="UP000007800">
    <property type="component" value="Unassembled WGS sequence"/>
</dbReference>
<feature type="transmembrane region" description="Helical" evidence="2">
    <location>
        <begin position="717"/>
        <end position="739"/>
    </location>
</feature>
<protein>
    <recommendedName>
        <fullName evidence="5">Pumilio domain member 4</fullName>
    </recommendedName>
</protein>
<dbReference type="EMBL" id="GG680918">
    <property type="protein sequence ID" value="EER05770.1"/>
    <property type="molecule type" value="Genomic_DNA"/>
</dbReference>